<comment type="caution">
    <text evidence="5">The sequence shown here is derived from an EMBL/GenBank/DDBJ whole genome shotgun (WGS) entry which is preliminary data.</text>
</comment>
<feature type="compositionally biased region" description="Pro residues" evidence="2">
    <location>
        <begin position="577"/>
        <end position="610"/>
    </location>
</feature>
<feature type="region of interest" description="Disordered" evidence="2">
    <location>
        <begin position="1644"/>
        <end position="1664"/>
    </location>
</feature>
<accession>A0A8J4FY85</accession>
<feature type="compositionally biased region" description="Low complexity" evidence="2">
    <location>
        <begin position="553"/>
        <end position="576"/>
    </location>
</feature>
<evidence type="ECO:0000256" key="3">
    <source>
        <dbReference type="SAM" id="Phobius"/>
    </source>
</evidence>
<feature type="region of interest" description="Disordered" evidence="2">
    <location>
        <begin position="1188"/>
        <end position="1236"/>
    </location>
</feature>
<keyword evidence="3" id="KW-0472">Membrane</keyword>
<dbReference type="OrthoDB" id="549279at2759"/>
<feature type="region of interest" description="Disordered" evidence="2">
    <location>
        <begin position="1694"/>
        <end position="1746"/>
    </location>
</feature>
<organism evidence="5 6">
    <name type="scientific">Volvox reticuliferus</name>
    <dbReference type="NCBI Taxonomy" id="1737510"/>
    <lineage>
        <taxon>Eukaryota</taxon>
        <taxon>Viridiplantae</taxon>
        <taxon>Chlorophyta</taxon>
        <taxon>core chlorophytes</taxon>
        <taxon>Chlorophyceae</taxon>
        <taxon>CS clade</taxon>
        <taxon>Chlamydomonadales</taxon>
        <taxon>Volvocaceae</taxon>
        <taxon>Volvox</taxon>
    </lineage>
</organism>
<feature type="compositionally biased region" description="Pro residues" evidence="2">
    <location>
        <begin position="684"/>
        <end position="716"/>
    </location>
</feature>
<feature type="compositionally biased region" description="Pro residues" evidence="2">
    <location>
        <begin position="451"/>
        <end position="492"/>
    </location>
</feature>
<keyword evidence="4" id="KW-0732">Signal</keyword>
<feature type="compositionally biased region" description="Pro residues" evidence="2">
    <location>
        <begin position="1309"/>
        <end position="1330"/>
    </location>
</feature>
<feature type="compositionally biased region" description="Low complexity" evidence="2">
    <location>
        <begin position="1704"/>
        <end position="1714"/>
    </location>
</feature>
<feature type="region of interest" description="Disordered" evidence="2">
    <location>
        <begin position="400"/>
        <end position="756"/>
    </location>
</feature>
<dbReference type="InterPro" id="IPR032675">
    <property type="entry name" value="LRR_dom_sf"/>
</dbReference>
<feature type="signal peptide" evidence="4">
    <location>
        <begin position="1"/>
        <end position="32"/>
    </location>
</feature>
<feature type="compositionally biased region" description="Gly residues" evidence="2">
    <location>
        <begin position="1655"/>
        <end position="1664"/>
    </location>
</feature>
<feature type="compositionally biased region" description="Low complexity" evidence="2">
    <location>
        <begin position="1278"/>
        <end position="1295"/>
    </location>
</feature>
<comment type="subcellular location">
    <subcellularLocation>
        <location evidence="1">Cytoplasm</location>
        <location evidence="1">Cytoskeleton</location>
        <location evidence="1">Cilium axoneme</location>
    </subcellularLocation>
</comment>
<feature type="compositionally biased region" description="Low complexity" evidence="2">
    <location>
        <begin position="1188"/>
        <end position="1206"/>
    </location>
</feature>
<feature type="region of interest" description="Disordered" evidence="2">
    <location>
        <begin position="1265"/>
        <end position="1330"/>
    </location>
</feature>
<evidence type="ECO:0000256" key="4">
    <source>
        <dbReference type="SAM" id="SignalP"/>
    </source>
</evidence>
<gene>
    <name evidence="5" type="ORF">Vretifemale_18586</name>
</gene>
<evidence type="ECO:0000313" key="5">
    <source>
        <dbReference type="EMBL" id="GIL90870.1"/>
    </source>
</evidence>
<evidence type="ECO:0000313" key="6">
    <source>
        <dbReference type="Proteomes" id="UP000747110"/>
    </source>
</evidence>
<dbReference type="Proteomes" id="UP000747110">
    <property type="component" value="Unassembled WGS sequence"/>
</dbReference>
<reference evidence="5" key="1">
    <citation type="journal article" date="2021" name="Proc. Natl. Acad. Sci. U.S.A.">
        <title>Three genomes in the algal genus Volvox reveal the fate of a haploid sex-determining region after a transition to homothallism.</title>
        <authorList>
            <person name="Yamamoto K."/>
            <person name="Hamaji T."/>
            <person name="Kawai-Toyooka H."/>
            <person name="Matsuzaki R."/>
            <person name="Takahashi F."/>
            <person name="Nishimura Y."/>
            <person name="Kawachi M."/>
            <person name="Noguchi H."/>
            <person name="Minakuchi Y."/>
            <person name="Umen J.G."/>
            <person name="Toyoda A."/>
            <person name="Nozaki H."/>
        </authorList>
    </citation>
    <scope>NUCLEOTIDE SEQUENCE</scope>
    <source>
        <strain evidence="5">NIES-3786</strain>
    </source>
</reference>
<feature type="compositionally biased region" description="Pro residues" evidence="2">
    <location>
        <begin position="619"/>
        <end position="675"/>
    </location>
</feature>
<feature type="region of interest" description="Disordered" evidence="2">
    <location>
        <begin position="1479"/>
        <end position="1517"/>
    </location>
</feature>
<evidence type="ECO:0000256" key="2">
    <source>
        <dbReference type="SAM" id="MobiDB-lite"/>
    </source>
</evidence>
<dbReference type="EMBL" id="BNCP01000061">
    <property type="protein sequence ID" value="GIL90870.1"/>
    <property type="molecule type" value="Genomic_DNA"/>
</dbReference>
<keyword evidence="3" id="KW-1133">Transmembrane helix</keyword>
<feature type="compositionally biased region" description="Pro residues" evidence="2">
    <location>
        <begin position="405"/>
        <end position="436"/>
    </location>
</feature>
<feature type="compositionally biased region" description="Pro residues" evidence="2">
    <location>
        <begin position="516"/>
        <end position="532"/>
    </location>
</feature>
<evidence type="ECO:0000256" key="1">
    <source>
        <dbReference type="ARBA" id="ARBA00004430"/>
    </source>
</evidence>
<proteinExistence type="predicted"/>
<feature type="transmembrane region" description="Helical" evidence="3">
    <location>
        <begin position="1430"/>
        <end position="1450"/>
    </location>
</feature>
<dbReference type="SUPFAM" id="SSF52058">
    <property type="entry name" value="L domain-like"/>
    <property type="match status" value="1"/>
</dbReference>
<feature type="transmembrane region" description="Helical" evidence="3">
    <location>
        <begin position="1346"/>
        <end position="1370"/>
    </location>
</feature>
<keyword evidence="6" id="KW-1185">Reference proteome</keyword>
<feature type="region of interest" description="Disordered" evidence="2">
    <location>
        <begin position="832"/>
        <end position="872"/>
    </location>
</feature>
<protein>
    <submittedName>
        <fullName evidence="5">Uncharacterized protein</fullName>
    </submittedName>
</protein>
<feature type="compositionally biased region" description="Polar residues" evidence="2">
    <location>
        <begin position="1207"/>
        <end position="1233"/>
    </location>
</feature>
<keyword evidence="3" id="KW-0812">Transmembrane</keyword>
<feature type="region of interest" description="Disordered" evidence="2">
    <location>
        <begin position="1765"/>
        <end position="1785"/>
    </location>
</feature>
<feature type="compositionally biased region" description="Pro residues" evidence="2">
    <location>
        <begin position="542"/>
        <end position="552"/>
    </location>
</feature>
<feature type="chain" id="PRO_5035160982" evidence="4">
    <location>
        <begin position="33"/>
        <end position="2139"/>
    </location>
</feature>
<name>A0A8J4FY85_9CHLO</name>
<dbReference type="Gene3D" id="3.80.10.10">
    <property type="entry name" value="Ribonuclease Inhibitor"/>
    <property type="match status" value="1"/>
</dbReference>
<dbReference type="GO" id="GO:0005930">
    <property type="term" value="C:axoneme"/>
    <property type="evidence" value="ECO:0007669"/>
    <property type="project" value="UniProtKB-SubCell"/>
</dbReference>
<sequence>MVWSSKPEHRQTLKIIIVLACGLLSAPHLSGAANVIDITKSPSGYVYAAALADLKWAADWPVDCLNDTGRSDATQWPSRCALPCVQYNLYDELYIDADAFPNRDVTMPRTFCACGGGRLAPYGMPYNASNRRAVATTQALLDWWDDNVNESLTISRWGRSSWSAQGAWLGGAHLKDATWVLESSYCSWPFVECTASCRTSYGLAALDFRNASLYIPQLDFRAFADSLTDSERRDVWYINLSYNFIGGTLPADLPDIFPSLEHLSLDHCRRALAADTDTDATRYSFFNWQQMTATGASFEYCSDRDVAPEGDGSGSTRFVISGRIPESWGRWSRTLKTLRLQNQNLSGTLPAALRSRDSAVVSWRLQGNEHLCGPLPESDTPINSLLYLGTKLGAYSWDEATQSCVPPPPQPPQPPPPTPPGPPRPPPPPSPPPPQPIGCSQAGLTRAKCPPSFPAGPPAPPPPQPPEPPKPPPRPPPSSPPPRLLPNRPPFPKIATLPPKPRRPPAPLTPSSAPLPISPHPPAPSPGPPGFPGTPATWLQLPPLPLPSPPSSTKPHSPTSMPILQPPSKLLLASPSPSKPPPSLPFPPPFPPPPSPPLPSPPLPSPPTQPAPSGRPFASRPPPPSPAPRLPVFPSLPPSRVTPPPDHPPIPSPPPLSAPPPPVTPTPPLLPPSPLTHPLTPTSPQSPLPSCPPSPPLPPPPPTSPSSPPSLHPPLSSPLNPSKIPIPPSTPEPLAHPNLSGSPPRQGLYAPRWPPPKWQSLDLPPMPAPGIPPDCLLRAQTLLSSLPIAVHSPSEIAAVLTGAADFSSDVLTSSFCAVCNCTIRFGQDTPTAPGSAGHVAANGSAHADPELYGAGDSSSSSSPAPNEDGDTHTLEVTIGGLSVIRRIIVDRIPPHVYGNVALAPNRIRQEPAAMAEAALNGPATKRALIVHLKFSEPVTGFDPWVALRPTGAVIVEWVASPDNSSFWLLALATFLLRKPAKTSVGMATSASASASIAPAVGLAKFHLPASAYFDRARNLGVNDLELEMPPVEGHQSFNPAVVAALEKVTIAAAVLYPATVSVTAMAVATSAYFAQIALLGGGGLMHSCFHLQVLAMSLYAASSGVGSDFARMALKLRYAVLGIKGNLGVLDQRVLPRSVRKMSAGDQARLAAGDLWPLDERTISSTTLGKNVSTTVDTAATIIMDTNATSPTTNTTTNTTATDALTVSSSETPPLQNRRPTASKPTDSPTTPSFADPEVAIVAPAAHLAGEYANPGRATRVGSEGPGFLGAAARRPRASPVASTATPLKSKAAAAADRRRSTQAVLGEGPPPPPSRTPPPLQSPPLPPPPRLEIQNLYNSTDTQSLLYSMSIAFIIMSAVFVLRLAVTLLHRWFRRAGDLHPHLAFPRHEMAVTGVLLIALTFYSGLALGEPKAGWVIGGGAADAAVCRKMAHVVLWLLVVPYGGFLWWLGLSRACMTPQFVTVKPWEHTWALREAGVQNTADGPAGAEDSSTPRTGLETEHMPRSPPPPSHSDRIPSTIQFPQLQQEPQLLPLPPLSQPLESDPRVAVTSAEDLGQSILANGPHLIRPELRGPGSFWSEQERKLQVGMPRENLSTRHHSAVHLPPLPPSARQCNAAAAGAIADTAAAERFFGPQWRLWWNMSSADSDSDEGRDGGGAVSDGGGEVSVASSHLYKTFSSAVLQAAMARRNESSAAAMGSGLRITPSTVTTTTTTAAIKGPRQHDRTSSGRRRKNSQDAELSAGAASVSNAAADGALLQPSASTGVHADWPQLRGSGGDNSLTPPQLQDTEVTTAAVTHITDSVGSGGRHTCRSREAYSTSSILSPGTLTDIRSRALSADSSIAGAPSAQSYGSRAPHPRHLVFPGGEDISLGGFPSSYSTVYKAVLGHEMGAGACAAAPLPGLSLPAEGNHCCVRDVMTDSSHGGGGDRASRMFRAPSLQSRHVQDGRGVAVYEVEGYKATAAEASRSRMHTGLGPMAPRLMGHYGPRCAGEQRECQGLCQKAVTTLEADGSGRWLGKVCGGGGDCAPGRWQRPPAVMGYRYRSGCWAPWLLSSASLMTRFEFVFEDVLGVTPAAKLLRAGTPLRVLAPALHFTHKACCAALLGYFGLRAESIGQLGAVIALQEKAPPPEPKRLIRILG</sequence>